<feature type="non-terminal residue" evidence="2">
    <location>
        <position position="1"/>
    </location>
</feature>
<keyword evidence="3" id="KW-1185">Reference proteome</keyword>
<feature type="compositionally biased region" description="Polar residues" evidence="1">
    <location>
        <begin position="247"/>
        <end position="260"/>
    </location>
</feature>
<evidence type="ECO:0000256" key="1">
    <source>
        <dbReference type="SAM" id="MobiDB-lite"/>
    </source>
</evidence>
<feature type="region of interest" description="Disordered" evidence="1">
    <location>
        <begin position="236"/>
        <end position="316"/>
    </location>
</feature>
<name>A0A0S4JM19_BODSA</name>
<reference evidence="3" key="1">
    <citation type="submission" date="2015-09" db="EMBL/GenBank/DDBJ databases">
        <authorList>
            <consortium name="Pathogen Informatics"/>
        </authorList>
    </citation>
    <scope>NUCLEOTIDE SEQUENCE [LARGE SCALE GENOMIC DNA]</scope>
    <source>
        <strain evidence="3">Lake Konstanz</strain>
    </source>
</reference>
<feature type="region of interest" description="Disordered" evidence="1">
    <location>
        <begin position="356"/>
        <end position="423"/>
    </location>
</feature>
<proteinExistence type="predicted"/>
<feature type="compositionally biased region" description="Polar residues" evidence="1">
    <location>
        <begin position="294"/>
        <end position="304"/>
    </location>
</feature>
<protein>
    <submittedName>
        <fullName evidence="2">Uncharacterized protein</fullName>
    </submittedName>
</protein>
<organism evidence="2 3">
    <name type="scientific">Bodo saltans</name>
    <name type="common">Flagellated protozoan</name>
    <dbReference type="NCBI Taxonomy" id="75058"/>
    <lineage>
        <taxon>Eukaryota</taxon>
        <taxon>Discoba</taxon>
        <taxon>Euglenozoa</taxon>
        <taxon>Kinetoplastea</taxon>
        <taxon>Metakinetoplastina</taxon>
        <taxon>Eubodonida</taxon>
        <taxon>Bodonidae</taxon>
        <taxon>Bodo</taxon>
    </lineage>
</organism>
<feature type="non-terminal residue" evidence="2">
    <location>
        <position position="508"/>
    </location>
</feature>
<feature type="compositionally biased region" description="Polar residues" evidence="1">
    <location>
        <begin position="368"/>
        <end position="419"/>
    </location>
</feature>
<feature type="compositionally biased region" description="Basic and acidic residues" evidence="1">
    <location>
        <begin position="356"/>
        <end position="365"/>
    </location>
</feature>
<evidence type="ECO:0000313" key="3">
    <source>
        <dbReference type="Proteomes" id="UP000051952"/>
    </source>
</evidence>
<sequence>SKRKSVQASAADGAWSDDDDDIFTGLPPPMSVAIAPADDIDMALAQPNRCLQDAMHAALVEVPQQTAATKSTEDGAAEVSALQNQRLRYVSIIKMVRMRREQHYEKTATLGTAVGSTGRREMLITSEAQQQESIKSLVRCLRSGTQHSATSAAPGSMSPAANGEQTLYAPNLFGSSAALVDANTLVAGNSTPRNQNILPSMDADEANAAPGNNGGRMFLFVNNFADWHGNSGEVGNVAQLRGGGTNGNATSPTLTASSDASGRLPQSPVDDRAHPLNDITAAGGGRGRQRHASIVTNDSSNGPLSNSTNAASTASSAVPFGREGFELFLKQLRPDIAREIEAEEIKRAEMGDVELREQQKHHDGAESLGNSQLNPIGATTTPYARKSSASSVSILSTPHASTNPPNNLSLAGAGNSSMSATTPRPTAMVTTVVTATNRNNNNNPLAMQRKQQQQKESIASQMQSYISLLDVIRRGLPPLPPTLAELRVILEQQLLETPSPMAIRVRYL</sequence>
<dbReference type="VEuPathDB" id="TriTrypDB:BSAL_25305"/>
<accession>A0A0S4JM19</accession>
<dbReference type="Proteomes" id="UP000051952">
    <property type="component" value="Unassembled WGS sequence"/>
</dbReference>
<feature type="compositionally biased region" description="Low complexity" evidence="1">
    <location>
        <begin position="305"/>
        <end position="316"/>
    </location>
</feature>
<gene>
    <name evidence="2" type="ORF">BSAL_25305</name>
</gene>
<dbReference type="AlphaFoldDB" id="A0A0S4JM19"/>
<feature type="region of interest" description="Disordered" evidence="1">
    <location>
        <begin position="1"/>
        <end position="22"/>
    </location>
</feature>
<dbReference type="EMBL" id="CYKH01001797">
    <property type="protein sequence ID" value="CUG90161.1"/>
    <property type="molecule type" value="Genomic_DNA"/>
</dbReference>
<evidence type="ECO:0000313" key="2">
    <source>
        <dbReference type="EMBL" id="CUG90161.1"/>
    </source>
</evidence>